<dbReference type="PROSITE" id="PS51061">
    <property type="entry name" value="R3H"/>
    <property type="match status" value="1"/>
</dbReference>
<dbReference type="NCBIfam" id="NF041568">
    <property type="entry name" value="Jag_EloR"/>
    <property type="match status" value="1"/>
</dbReference>
<name>X1B3U6_9ZZZZ</name>
<dbReference type="Gene3D" id="3.30.300.20">
    <property type="match status" value="1"/>
</dbReference>
<proteinExistence type="predicted"/>
<dbReference type="InterPro" id="IPR036867">
    <property type="entry name" value="R3H_dom_sf"/>
</dbReference>
<dbReference type="Gene3D" id="3.30.1370.50">
    <property type="entry name" value="R3H-like domain"/>
    <property type="match status" value="1"/>
</dbReference>
<dbReference type="InterPro" id="IPR038008">
    <property type="entry name" value="Jag_KH"/>
</dbReference>
<gene>
    <name evidence="2" type="ORF">S01H4_08062</name>
</gene>
<accession>X1B3U6</accession>
<dbReference type="InterPro" id="IPR015946">
    <property type="entry name" value="KH_dom-like_a/b"/>
</dbReference>
<evidence type="ECO:0000313" key="2">
    <source>
        <dbReference type="EMBL" id="GAG66691.1"/>
    </source>
</evidence>
<dbReference type="InterPro" id="IPR039247">
    <property type="entry name" value="KhpB"/>
</dbReference>
<organism evidence="2">
    <name type="scientific">marine sediment metagenome</name>
    <dbReference type="NCBI Taxonomy" id="412755"/>
    <lineage>
        <taxon>unclassified sequences</taxon>
        <taxon>metagenomes</taxon>
        <taxon>ecological metagenomes</taxon>
    </lineage>
</organism>
<dbReference type="InterPro" id="IPR001374">
    <property type="entry name" value="R3H_dom"/>
</dbReference>
<protein>
    <recommendedName>
        <fullName evidence="1">R3H domain-containing protein</fullName>
    </recommendedName>
</protein>
<sequence length="187" mass="21542">MINEYIEEVGKDIEEATKRALEIMNAVRDQVLIEIIDDKKEENEDPEVRIRVTPVDLRKRNAEEFINKIIESFKIKAEIVWEEKDDIPIMRLYGDEMGIIIGNKGKTLEALQILMSIIANKNSLVKGKIILDIEDYRKRKGKALEQLSETMAERAVETGEDVILEPMTASERKVIHNFLSKIMKSSL</sequence>
<dbReference type="PANTHER" id="PTHR35800">
    <property type="entry name" value="PROTEIN JAG"/>
    <property type="match status" value="1"/>
</dbReference>
<dbReference type="GO" id="GO:0003723">
    <property type="term" value="F:RNA binding"/>
    <property type="evidence" value="ECO:0007669"/>
    <property type="project" value="InterPro"/>
</dbReference>
<comment type="caution">
    <text evidence="2">The sequence shown here is derived from an EMBL/GenBank/DDBJ whole genome shotgun (WGS) entry which is preliminary data.</text>
</comment>
<dbReference type="PANTHER" id="PTHR35800:SF1">
    <property type="entry name" value="RNA-BINDING PROTEIN KHPB"/>
    <property type="match status" value="1"/>
</dbReference>
<dbReference type="AlphaFoldDB" id="X1B3U6"/>
<evidence type="ECO:0000259" key="1">
    <source>
        <dbReference type="PROSITE" id="PS51061"/>
    </source>
</evidence>
<feature type="domain" description="R3H" evidence="1">
    <location>
        <begin position="138"/>
        <end position="187"/>
    </location>
</feature>
<dbReference type="Pfam" id="PF01424">
    <property type="entry name" value="R3H"/>
    <property type="match status" value="1"/>
</dbReference>
<dbReference type="CDD" id="cd02414">
    <property type="entry name" value="KH-II_Jag"/>
    <property type="match status" value="1"/>
</dbReference>
<dbReference type="EMBL" id="BART01002714">
    <property type="protein sequence ID" value="GAG66691.1"/>
    <property type="molecule type" value="Genomic_DNA"/>
</dbReference>
<dbReference type="Pfam" id="PF13083">
    <property type="entry name" value="KH_KhpA-B"/>
    <property type="match status" value="1"/>
</dbReference>
<reference evidence="2" key="1">
    <citation type="journal article" date="2014" name="Front. Microbiol.">
        <title>High frequency of phylogenetically diverse reductive dehalogenase-homologous genes in deep subseafloor sedimentary metagenomes.</title>
        <authorList>
            <person name="Kawai M."/>
            <person name="Futagami T."/>
            <person name="Toyoda A."/>
            <person name="Takaki Y."/>
            <person name="Nishi S."/>
            <person name="Hori S."/>
            <person name="Arai W."/>
            <person name="Tsubouchi T."/>
            <person name="Morono Y."/>
            <person name="Uchiyama I."/>
            <person name="Ito T."/>
            <person name="Fujiyama A."/>
            <person name="Inagaki F."/>
            <person name="Takami H."/>
        </authorList>
    </citation>
    <scope>NUCLEOTIDE SEQUENCE</scope>
    <source>
        <strain evidence="2">Expedition CK06-06</strain>
    </source>
</reference>